<dbReference type="Pfam" id="PF10230">
    <property type="entry name" value="LIDHydrolase"/>
    <property type="match status" value="1"/>
</dbReference>
<dbReference type="EMBL" id="LLZZ01000153">
    <property type="protein sequence ID" value="KTA98428.1"/>
    <property type="molecule type" value="Genomic_DNA"/>
</dbReference>
<reference evidence="6 7" key="1">
    <citation type="submission" date="2015-10" db="EMBL/GenBank/DDBJ databases">
        <title>Draft genomes sequences of Candida glabrata isolates 1A, 1B, 2A, 2B, 3A and 3B.</title>
        <authorList>
            <person name="Haavelsrud O.E."/>
            <person name="Gaustad P."/>
        </authorList>
    </citation>
    <scope>NUCLEOTIDE SEQUENCE [LARGE SCALE GENOMIC DNA]</scope>
    <source>
        <strain evidence="6">910700640</strain>
    </source>
</reference>
<dbReference type="SUPFAM" id="SSF53474">
    <property type="entry name" value="alpha/beta-Hydrolases"/>
    <property type="match status" value="1"/>
</dbReference>
<evidence type="ECO:0000256" key="1">
    <source>
        <dbReference type="ARBA" id="ARBA00004502"/>
    </source>
</evidence>
<comment type="similarity">
    <text evidence="2">Belongs to the AB hydrolase superfamily. LDAH family.</text>
</comment>
<dbReference type="Gene3D" id="3.40.50.1820">
    <property type="entry name" value="alpha/beta hydrolase"/>
    <property type="match status" value="1"/>
</dbReference>
<evidence type="ECO:0000256" key="3">
    <source>
        <dbReference type="ARBA" id="ARBA00022677"/>
    </source>
</evidence>
<dbReference type="VEuPathDB" id="FungiDB:B1J91_L08514g"/>
<dbReference type="GO" id="GO:0019915">
    <property type="term" value="P:lipid storage"/>
    <property type="evidence" value="ECO:0007669"/>
    <property type="project" value="InterPro"/>
</dbReference>
<evidence type="ECO:0008006" key="8">
    <source>
        <dbReference type="Google" id="ProtNLM"/>
    </source>
</evidence>
<organism evidence="6 7">
    <name type="scientific">Candida glabrata</name>
    <name type="common">Yeast</name>
    <name type="synonym">Torulopsis glabrata</name>
    <dbReference type="NCBI Taxonomy" id="5478"/>
    <lineage>
        <taxon>Eukaryota</taxon>
        <taxon>Fungi</taxon>
        <taxon>Dikarya</taxon>
        <taxon>Ascomycota</taxon>
        <taxon>Saccharomycotina</taxon>
        <taxon>Saccharomycetes</taxon>
        <taxon>Saccharomycetales</taxon>
        <taxon>Saccharomycetaceae</taxon>
        <taxon>Nakaseomyces</taxon>
    </lineage>
</organism>
<dbReference type="OMA" id="LIGYYHT"/>
<dbReference type="Proteomes" id="UP000054886">
    <property type="component" value="Unassembled WGS sequence"/>
</dbReference>
<keyword evidence="4" id="KW-0378">Hydrolase</keyword>
<comment type="caution">
    <text evidence="6">The sequence shown here is derived from an EMBL/GenBank/DDBJ whole genome shotgun (WGS) entry which is preliminary data.</text>
</comment>
<evidence type="ECO:0000313" key="5">
    <source>
        <dbReference type="EMBL" id="KTA98428.1"/>
    </source>
</evidence>
<dbReference type="GO" id="GO:0019433">
    <property type="term" value="P:triglyceride catabolic process"/>
    <property type="evidence" value="ECO:0007669"/>
    <property type="project" value="EnsemblFungi"/>
</dbReference>
<comment type="subcellular location">
    <subcellularLocation>
        <location evidence="1">Lipid droplet</location>
    </subcellularLocation>
</comment>
<evidence type="ECO:0000256" key="4">
    <source>
        <dbReference type="ARBA" id="ARBA00022801"/>
    </source>
</evidence>
<keyword evidence="3" id="KW-0551">Lipid droplet</keyword>
<accession>A0A0W0D4F8</accession>
<evidence type="ECO:0000313" key="7">
    <source>
        <dbReference type="Proteomes" id="UP000054886"/>
    </source>
</evidence>
<protein>
    <recommendedName>
        <fullName evidence="8">Lipid droplet-associated hydrolase</fullName>
    </recommendedName>
</protein>
<name>A0A0W0D4F8_CANGB</name>
<sequence>MSVQGYHDSALPTCIIHIKPTVTNNDESSPLFVWIPGNPGLLEYYQEFLAKVHDKNPTWEILGISHAGTVIESSQLKKFRKNPLPIYDLKQQTQHKIDIINKINNDPNRELVIMGHSVGAYIAQHVVSSPDLVGRVSKLGLITPTIRDIHKSSHGLIFTRVFNYISNVNEYLSFISSNIFNKLIPAYWTKLLISFAMGCSFDEYHIILGTFLLLTQRETLRQVLGLAAHEMLEIRDDWAFQENLLTKCKDNGTKLWLLFSDNDHWVSQHTQAELIKFLKDRYPELLLRVDVDKDIKHSFVVKDVDLVTRRYF</sequence>
<dbReference type="VEuPathDB" id="FungiDB:CAGL0L08514g"/>
<proteinExistence type="inferred from homology"/>
<dbReference type="VEuPathDB" id="FungiDB:GVI51_L08459"/>
<dbReference type="InterPro" id="IPR029058">
    <property type="entry name" value="AB_hydrolase_fold"/>
</dbReference>
<evidence type="ECO:0000313" key="6">
    <source>
        <dbReference type="EMBL" id="KTB12750.1"/>
    </source>
</evidence>
<dbReference type="EMBL" id="LLZZ01000016">
    <property type="protein sequence ID" value="KTB12750.1"/>
    <property type="molecule type" value="Genomic_DNA"/>
</dbReference>
<evidence type="ECO:0000256" key="2">
    <source>
        <dbReference type="ARBA" id="ARBA00008300"/>
    </source>
</evidence>
<gene>
    <name evidence="5" type="ORF">AO440_005184</name>
    <name evidence="6" type="ORF">AO440_005821</name>
</gene>
<dbReference type="GO" id="GO:0004806">
    <property type="term" value="F:triacylglycerol lipase activity"/>
    <property type="evidence" value="ECO:0007669"/>
    <property type="project" value="EnsemblFungi"/>
</dbReference>
<dbReference type="GO" id="GO:0005811">
    <property type="term" value="C:lipid droplet"/>
    <property type="evidence" value="ECO:0007669"/>
    <property type="project" value="UniProtKB-SubCell"/>
</dbReference>
<dbReference type="InterPro" id="IPR019363">
    <property type="entry name" value="LDAH"/>
</dbReference>
<dbReference type="PANTHER" id="PTHR13390:SF0">
    <property type="entry name" value="LIPID DROPLET-ASSOCIATED HYDROLASE"/>
    <property type="match status" value="1"/>
</dbReference>
<dbReference type="AlphaFoldDB" id="A0A0W0D4F8"/>
<dbReference type="VEuPathDB" id="FungiDB:GWK60_L06633"/>
<dbReference type="PANTHER" id="PTHR13390">
    <property type="entry name" value="LIPASE"/>
    <property type="match status" value="1"/>
</dbReference>